<reference evidence="1" key="1">
    <citation type="submission" date="2009-07" db="EMBL/GenBank/DDBJ databases">
        <authorList>
            <person name="Weinstock G."/>
            <person name="Sodergren E."/>
            <person name="Clifton S."/>
            <person name="Fulton L."/>
            <person name="Fulton B."/>
            <person name="Courtney L."/>
            <person name="Fronick C."/>
            <person name="Harrison M."/>
            <person name="Strong C."/>
            <person name="Farmer C."/>
            <person name="Delahaunty K."/>
            <person name="Markovic C."/>
            <person name="Hall O."/>
            <person name="Minx P."/>
            <person name="Tomlinson C."/>
            <person name="Mitreva M."/>
            <person name="Nelson J."/>
            <person name="Hou S."/>
            <person name="Wollam A."/>
            <person name="Pepin K.H."/>
            <person name="Johnson M."/>
            <person name="Bhonagiri V."/>
            <person name="Nash W.E."/>
            <person name="Warren W."/>
            <person name="Chinwalla A."/>
            <person name="Mardis E.R."/>
            <person name="Wilson R.K."/>
        </authorList>
    </citation>
    <scope>NUCLEOTIDE SEQUENCE [LARGE SCALE GENOMIC DNA]</scope>
    <source>
        <strain evidence="1">DSM 14469</strain>
    </source>
</reference>
<gene>
    <name evidence="1" type="ORF">BRYFOR_08554</name>
</gene>
<dbReference type="AlphaFoldDB" id="C6LIS4"/>
<dbReference type="STRING" id="168384.SAMN05660368_02987"/>
<sequence length="371" mass="44009">MQEGGRLEPYKDMRHKPRPRNLYIITTARKRDTLEWEKELVPFFLSTHKEKNKYYGNEVVVDSWNNIQKYTSIRGAFFIFDEQRVIGYGAWTKAFLKICRTNDWILLSATPGDKWEDYIPVFIANGFYRNKTEFNREHIIFSQAAKFPKVERYVNTGRLVRLRNTILVDMDFSRKTIAHHEDVICQYDVAKYKAAIRTRWDVFKNEPIQQASGLCYVLRRIVNEDVSRQVALLELFEKHPRMIIFYNFDYEREILLNLYYGKDVSVAEWTGHAHQPIPTTDSWVYLVQYTAGAEGWNCIRTDTIVFYSQNYSYKVMQQACGRIDRLNTPFTDLYFYHLKTRSGIDLAISKALEQKKKFNERKFAGRYGTDV</sequence>
<comment type="caution">
    <text evidence="1">The sequence shown here is derived from an EMBL/GenBank/DDBJ whole genome shotgun (WGS) entry which is preliminary data.</text>
</comment>
<evidence type="ECO:0000313" key="2">
    <source>
        <dbReference type="Proteomes" id="UP000005561"/>
    </source>
</evidence>
<accession>C6LIS4</accession>
<protein>
    <recommendedName>
        <fullName evidence="3">Helicase C-terminal domain-containing protein</fullName>
    </recommendedName>
</protein>
<dbReference type="SUPFAM" id="SSF52540">
    <property type="entry name" value="P-loop containing nucleoside triphosphate hydrolases"/>
    <property type="match status" value="1"/>
</dbReference>
<name>C6LIS4_9FIRM</name>
<proteinExistence type="predicted"/>
<evidence type="ECO:0000313" key="1">
    <source>
        <dbReference type="EMBL" id="EET59463.1"/>
    </source>
</evidence>
<keyword evidence="2" id="KW-1185">Reference proteome</keyword>
<dbReference type="Gene3D" id="3.40.50.300">
    <property type="entry name" value="P-loop containing nucleotide triphosphate hydrolases"/>
    <property type="match status" value="1"/>
</dbReference>
<evidence type="ECO:0008006" key="3">
    <source>
        <dbReference type="Google" id="ProtNLM"/>
    </source>
</evidence>
<dbReference type="eggNOG" id="COG0553">
    <property type="taxonomic scope" value="Bacteria"/>
</dbReference>
<dbReference type="EMBL" id="ACCL02000018">
    <property type="protein sequence ID" value="EET59463.1"/>
    <property type="molecule type" value="Genomic_DNA"/>
</dbReference>
<organism evidence="1 2">
    <name type="scientific">Marvinbryantia formatexigens DSM 14469</name>
    <dbReference type="NCBI Taxonomy" id="478749"/>
    <lineage>
        <taxon>Bacteria</taxon>
        <taxon>Bacillati</taxon>
        <taxon>Bacillota</taxon>
        <taxon>Clostridia</taxon>
        <taxon>Lachnospirales</taxon>
        <taxon>Lachnospiraceae</taxon>
        <taxon>Marvinbryantia</taxon>
    </lineage>
</organism>
<dbReference type="Proteomes" id="UP000005561">
    <property type="component" value="Unassembled WGS sequence"/>
</dbReference>
<dbReference type="InterPro" id="IPR027417">
    <property type="entry name" value="P-loop_NTPase"/>
</dbReference>